<proteinExistence type="inferred from homology"/>
<dbReference type="FunFam" id="3.60.20.40:FF:000011">
    <property type="entry name" value="Gamma-glutamyltransferase 5a"/>
    <property type="match status" value="1"/>
</dbReference>
<dbReference type="GO" id="GO:0006954">
    <property type="term" value="P:inflammatory response"/>
    <property type="evidence" value="ECO:0007669"/>
    <property type="project" value="TreeGrafter"/>
</dbReference>
<dbReference type="GO" id="GO:0005886">
    <property type="term" value="C:plasma membrane"/>
    <property type="evidence" value="ECO:0007669"/>
    <property type="project" value="TreeGrafter"/>
</dbReference>
<dbReference type="Gene3D" id="3.60.20.40">
    <property type="match status" value="1"/>
</dbReference>
<keyword evidence="4" id="KW-0012">Acyltransferase</keyword>
<dbReference type="Gene3D" id="1.10.246.130">
    <property type="match status" value="1"/>
</dbReference>
<feature type="binding site" evidence="3">
    <location>
        <position position="468"/>
    </location>
    <ligand>
        <name>L-glutamate</name>
        <dbReference type="ChEBI" id="CHEBI:29985"/>
    </ligand>
</feature>
<dbReference type="InterPro" id="IPR043137">
    <property type="entry name" value="GGT_ssub_C"/>
</dbReference>
<comment type="subcellular location">
    <subcellularLocation>
        <location evidence="4">Membrane</location>
        <topology evidence="4">Single-pass type II membrane protein</topology>
    </subcellularLocation>
</comment>
<comment type="function">
    <text evidence="4">Cleaves the gamma-glutamyl peptide bond of glutathione and glutathione conjugates.</text>
</comment>
<dbReference type="GeneTree" id="ENSGT00940000155794"/>
<comment type="catalytic activity">
    <reaction evidence="4">
        <text>an S-substituted glutathione + H2O = an S-substituted L-cysteinylglycine + L-glutamate</text>
        <dbReference type="Rhea" id="RHEA:59468"/>
        <dbReference type="ChEBI" id="CHEBI:15377"/>
        <dbReference type="ChEBI" id="CHEBI:29985"/>
        <dbReference type="ChEBI" id="CHEBI:90779"/>
        <dbReference type="ChEBI" id="CHEBI:143103"/>
        <dbReference type="EC" id="3.4.19.13"/>
    </reaction>
</comment>
<dbReference type="GO" id="GO:0103068">
    <property type="term" value="F:leukotriene C4 gamma-glutamyl transferase activity"/>
    <property type="evidence" value="ECO:0007669"/>
    <property type="project" value="UniProtKB-EC"/>
</dbReference>
<dbReference type="PROSITE" id="PS00462">
    <property type="entry name" value="G_GLU_TRANSPEPTIDASE"/>
    <property type="match status" value="1"/>
</dbReference>
<protein>
    <recommendedName>
        <fullName evidence="4">Glutathione hydrolase</fullName>
        <ecNumber evidence="4">2.3.2.2</ecNumber>
        <ecNumber evidence="4">3.4.19.13</ecNumber>
    </recommendedName>
    <alternativeName>
        <fullName evidence="4">Gamma-glutamyltransferase</fullName>
    </alternativeName>
    <alternativeName>
        <fullName evidence="4">Gamma-glutamyltranspeptidase</fullName>
    </alternativeName>
</protein>
<dbReference type="EC" id="2.3.2.2" evidence="4"/>
<dbReference type="AlphaFoldDB" id="A0AAY4AQU5"/>
<dbReference type="Proteomes" id="UP000694580">
    <property type="component" value="Chromosome 3"/>
</dbReference>
<feature type="binding site" evidence="3">
    <location>
        <begin position="445"/>
        <end position="446"/>
    </location>
    <ligand>
        <name>L-glutamate</name>
        <dbReference type="ChEBI" id="CHEBI:29985"/>
    </ligand>
</feature>
<evidence type="ECO:0000313" key="7">
    <source>
        <dbReference type="Proteomes" id="UP000694580"/>
    </source>
</evidence>
<dbReference type="FunFam" id="1.10.246.130:FF:000001">
    <property type="entry name" value="Gamma-glutamyltransferase 5 isoform 1"/>
    <property type="match status" value="1"/>
</dbReference>
<reference evidence="6 7" key="1">
    <citation type="submission" date="2020-06" db="EMBL/GenBank/DDBJ databases">
        <authorList>
            <consortium name="Wellcome Sanger Institute Data Sharing"/>
        </authorList>
    </citation>
    <scope>NUCLEOTIDE SEQUENCE [LARGE SCALE GENOMIC DNA]</scope>
</reference>
<feature type="chain" id="PRO_5044260489" description="Glutathione hydrolase" evidence="5">
    <location>
        <begin position="37"/>
        <end position="562"/>
    </location>
</feature>
<reference evidence="6" key="2">
    <citation type="submission" date="2025-08" db="UniProtKB">
        <authorList>
            <consortium name="Ensembl"/>
        </authorList>
    </citation>
    <scope>IDENTIFICATION</scope>
</reference>
<comment type="similarity">
    <text evidence="1">Belongs to the gamma-glutamyltransferase family.</text>
</comment>
<sequence>MARYTAPMAKSRSRRCCCCCCAALALLLLLLGVAVAAWLSVAALREARCADGGFGAAAVAADSPTCSEIGRDVLKEGGSAVDAAIAALLCTSLVNPQSMGIGGGSIFTIMDKNGKVKIISSRETAPKAFKADLLKECSARLMTGTQWIGVPGELRGYQEAHRLYGKLPWSRLFEPSIRLAREGIPLPPYLAKFLQMPILKEQLEKSTLCELFCKVNNTLKYPRLAATLDTIAQQGAEAFYTGTIARDLTEDIQAAGGSITLEDLASFKVREAEALTVPLGDYTMFIPPPPAGGVILSFILNIMKGFSLTPASIQGDQEVLTMHRYIEACKFANGQKKKIKDTQFNSGDVSYLMQEGFIKRIRAMITSDTTHEAGYYNVTPSLDRFGTTHVSVLAEDGSAVSVTSTINQIFGSMVYSPRTGIILNNELADFCGTSESIRTGEQPPSSMTPSILRSESKGRTIIIGGSGGSLITTAVAMSIMNHVWFGMNLDEAISAPVLFVDGTNKVNFEKQFNKTVKDTLMTFGHEAGNWPYFLNVVNAVSKKNSCIQATSDSRKLGRAAGY</sequence>
<accession>A0AAY4AQU5</accession>
<reference evidence="6" key="3">
    <citation type="submission" date="2025-09" db="UniProtKB">
        <authorList>
            <consortium name="Ensembl"/>
        </authorList>
    </citation>
    <scope>IDENTIFICATION</scope>
</reference>
<dbReference type="GO" id="GO:0006751">
    <property type="term" value="P:glutathione catabolic process"/>
    <property type="evidence" value="ECO:0007669"/>
    <property type="project" value="UniProtKB-UniRule"/>
</dbReference>
<comment type="catalytic activity">
    <reaction evidence="4">
        <text>an N-terminal (5-L-glutamyl)-[peptide] + an alpha-amino acid = 5-L-glutamyl amino acid + an N-terminal L-alpha-aminoacyl-[peptide]</text>
        <dbReference type="Rhea" id="RHEA:23904"/>
        <dbReference type="Rhea" id="RHEA-COMP:9780"/>
        <dbReference type="Rhea" id="RHEA-COMP:9795"/>
        <dbReference type="ChEBI" id="CHEBI:77644"/>
        <dbReference type="ChEBI" id="CHEBI:78597"/>
        <dbReference type="ChEBI" id="CHEBI:78599"/>
        <dbReference type="ChEBI" id="CHEBI:78608"/>
        <dbReference type="EC" id="2.3.2.2"/>
    </reaction>
</comment>
<dbReference type="GO" id="GO:0002951">
    <property type="term" value="F:leukotriene-C(4) hydrolase"/>
    <property type="evidence" value="ECO:0007669"/>
    <property type="project" value="TreeGrafter"/>
</dbReference>
<dbReference type="Pfam" id="PF01019">
    <property type="entry name" value="G_glu_transpept"/>
    <property type="match status" value="1"/>
</dbReference>
<evidence type="ECO:0000256" key="3">
    <source>
        <dbReference type="PIRSR" id="PIRSR600101-2"/>
    </source>
</evidence>
<dbReference type="PANTHER" id="PTHR11686">
    <property type="entry name" value="GAMMA GLUTAMYL TRANSPEPTIDASE"/>
    <property type="match status" value="1"/>
</dbReference>
<evidence type="ECO:0000256" key="1">
    <source>
        <dbReference type="ARBA" id="ARBA00009381"/>
    </source>
</evidence>
<gene>
    <name evidence="6" type="primary">GGT5</name>
</gene>
<dbReference type="GO" id="GO:1901750">
    <property type="term" value="P:leukotriene D4 biosynthetic process"/>
    <property type="evidence" value="ECO:0007669"/>
    <property type="project" value="TreeGrafter"/>
</dbReference>
<name>A0AAY4AQU5_9TELE</name>
<dbReference type="Ensembl" id="ENSDCDT00010011717.1">
    <property type="protein sequence ID" value="ENSDCDP00010011198.1"/>
    <property type="gene ID" value="ENSDCDG00010004940.1"/>
</dbReference>
<dbReference type="InterPro" id="IPR043138">
    <property type="entry name" value="GGT_lsub"/>
</dbReference>
<dbReference type="GO" id="GO:0036374">
    <property type="term" value="F:glutathione hydrolase activity"/>
    <property type="evidence" value="ECO:0007669"/>
    <property type="project" value="UniProtKB-UniRule"/>
</dbReference>
<keyword evidence="4" id="KW-0808">Transferase</keyword>
<feature type="binding site" evidence="3">
    <location>
        <position position="429"/>
    </location>
    <ligand>
        <name>L-glutamate</name>
        <dbReference type="ChEBI" id="CHEBI:29985"/>
    </ligand>
</feature>
<dbReference type="PRINTS" id="PR01210">
    <property type="entry name" value="GGTRANSPTASE"/>
</dbReference>
<dbReference type="PANTHER" id="PTHR11686:SF53">
    <property type="entry name" value="GLUTATHIONE HYDROLASE"/>
    <property type="match status" value="1"/>
</dbReference>
<evidence type="ECO:0000256" key="4">
    <source>
        <dbReference type="RuleBase" id="RU368068"/>
    </source>
</evidence>
<evidence type="ECO:0000313" key="6">
    <source>
        <dbReference type="Ensembl" id="ENSDCDP00010011198.1"/>
    </source>
</evidence>
<dbReference type="InterPro" id="IPR055262">
    <property type="entry name" value="GGT_CS"/>
</dbReference>
<organism evidence="6 7">
    <name type="scientific">Denticeps clupeoides</name>
    <name type="common">denticle herring</name>
    <dbReference type="NCBI Taxonomy" id="299321"/>
    <lineage>
        <taxon>Eukaryota</taxon>
        <taxon>Metazoa</taxon>
        <taxon>Chordata</taxon>
        <taxon>Craniata</taxon>
        <taxon>Vertebrata</taxon>
        <taxon>Euteleostomi</taxon>
        <taxon>Actinopterygii</taxon>
        <taxon>Neopterygii</taxon>
        <taxon>Teleostei</taxon>
        <taxon>Clupei</taxon>
        <taxon>Clupeiformes</taxon>
        <taxon>Denticipitoidei</taxon>
        <taxon>Denticipitidae</taxon>
        <taxon>Denticeps</taxon>
    </lineage>
</organism>
<feature type="binding site" evidence="3">
    <location>
        <begin position="405"/>
        <end position="407"/>
    </location>
    <ligand>
        <name>L-glutamate</name>
        <dbReference type="ChEBI" id="CHEBI:29985"/>
    </ligand>
</feature>
<evidence type="ECO:0000256" key="5">
    <source>
        <dbReference type="SAM" id="SignalP"/>
    </source>
</evidence>
<dbReference type="InterPro" id="IPR000101">
    <property type="entry name" value="GGT_peptidase"/>
</dbReference>
<keyword evidence="4" id="KW-0378">Hydrolase</keyword>
<feature type="signal peptide" evidence="5">
    <location>
        <begin position="1"/>
        <end position="36"/>
    </location>
</feature>
<comment type="catalytic activity">
    <reaction evidence="4">
        <text>glutathione + H2O = L-cysteinylglycine + L-glutamate</text>
        <dbReference type="Rhea" id="RHEA:28807"/>
        <dbReference type="ChEBI" id="CHEBI:15377"/>
        <dbReference type="ChEBI" id="CHEBI:29985"/>
        <dbReference type="ChEBI" id="CHEBI:57925"/>
        <dbReference type="ChEBI" id="CHEBI:61694"/>
        <dbReference type="EC" id="3.4.19.13"/>
    </reaction>
</comment>
<dbReference type="EC" id="3.4.19.13" evidence="4"/>
<comment type="pathway">
    <text evidence="4">Sulfur metabolism; glutathione metabolism.</text>
</comment>
<keyword evidence="7" id="KW-1185">Reference proteome</keyword>
<evidence type="ECO:0000256" key="2">
    <source>
        <dbReference type="PIRSR" id="PIRSR600101-1"/>
    </source>
</evidence>
<feature type="active site" description="Nucleophile" evidence="2">
    <location>
        <position position="387"/>
    </location>
</feature>
<feature type="binding site" evidence="3">
    <location>
        <position position="122"/>
    </location>
    <ligand>
        <name>L-glutamate</name>
        <dbReference type="ChEBI" id="CHEBI:29985"/>
    </ligand>
</feature>
<keyword evidence="5" id="KW-0732">Signal</keyword>
<dbReference type="InterPro" id="IPR029055">
    <property type="entry name" value="Ntn_hydrolases_N"/>
</dbReference>
<dbReference type="SUPFAM" id="SSF56235">
    <property type="entry name" value="N-terminal nucleophile aminohydrolases (Ntn hydrolases)"/>
    <property type="match status" value="1"/>
</dbReference>